<accession>A0A940YG10</accession>
<dbReference type="Gene3D" id="1.25.40.10">
    <property type="entry name" value="Tetratricopeptide repeat domain"/>
    <property type="match status" value="1"/>
</dbReference>
<dbReference type="InterPro" id="IPR007803">
    <property type="entry name" value="Asp/Arg/Pro-Hydrxlase"/>
</dbReference>
<name>A0A940YG10_9BURK</name>
<sequence>MDAVEFTESFNTARTCMGTGRLPEALAILNRLVDEAPGHVEVRNALAVLALSANDLRTARQHVHAALQSAPQDPLTLNQLANIQEAEGDAAGALASYRRLLGAQPALFAARLSCARLFEHTGELHTAVLHYARAIDDAQRQGRWLSESSTPPAMRAAVVHALSMVREHKRSLCDRILSGIVARHGQADMERVIGFALIQLGEAVYDAPDKRQNPTRFPVPGLPQSPYIDKTRIRGVDQLERQTDLIRAELLSVMADPTGREPVFADPALAQAFLDNKKAAARWDGYYFYRHGLRNEGNAAACPVTAAAIDQLPLSRVTGHGPEVLFSILGPGTHLLPHYGVTNARLVGHLPLIVPEHCALNVAGTDHAWKEGEVVVFDDTYSHEAWNRSDQIRVVMIFDLWHPDLSEVEIVALRELQEVLSGFNSQSASLEF</sequence>
<proteinExistence type="inferred from homology"/>
<keyword evidence="6" id="KW-1185">Reference proteome</keyword>
<feature type="domain" description="Aspartyl/asparaginy/proline hydroxylase" evidence="4">
    <location>
        <begin position="241"/>
        <end position="403"/>
    </location>
</feature>
<evidence type="ECO:0000313" key="6">
    <source>
        <dbReference type="Proteomes" id="UP000678374"/>
    </source>
</evidence>
<comment type="caution">
    <text evidence="5">The sequence shown here is derived from an EMBL/GenBank/DDBJ whole genome shotgun (WGS) entry which is preliminary data.</text>
</comment>
<dbReference type="Pfam" id="PF14559">
    <property type="entry name" value="TPR_19"/>
    <property type="match status" value="1"/>
</dbReference>
<dbReference type="Pfam" id="PF05118">
    <property type="entry name" value="Asp_Arg_Hydrox"/>
    <property type="match status" value="1"/>
</dbReference>
<dbReference type="PANTHER" id="PTHR46332">
    <property type="entry name" value="ASPARTATE BETA-HYDROXYLASE DOMAIN-CONTAINING PROTEIN 2"/>
    <property type="match status" value="1"/>
</dbReference>
<dbReference type="Proteomes" id="UP000678374">
    <property type="component" value="Unassembled WGS sequence"/>
</dbReference>
<dbReference type="InterPro" id="IPR051821">
    <property type="entry name" value="Asp/Asn_beta-hydroxylase"/>
</dbReference>
<protein>
    <submittedName>
        <fullName evidence="5">Aspartyl/asparaginyl beta-hydroxylase domain-containing protein</fullName>
    </submittedName>
</protein>
<dbReference type="SUPFAM" id="SSF48452">
    <property type="entry name" value="TPR-like"/>
    <property type="match status" value="1"/>
</dbReference>
<dbReference type="RefSeq" id="WP_210802108.1">
    <property type="nucleotide sequence ID" value="NZ_JAGQDE010000008.1"/>
</dbReference>
<evidence type="ECO:0000256" key="2">
    <source>
        <dbReference type="ARBA" id="ARBA00022964"/>
    </source>
</evidence>
<evidence type="ECO:0000256" key="3">
    <source>
        <dbReference type="ARBA" id="ARBA00023002"/>
    </source>
</evidence>
<gene>
    <name evidence="5" type="ORF">KAK06_10940</name>
</gene>
<dbReference type="InterPro" id="IPR027443">
    <property type="entry name" value="IPNS-like_sf"/>
</dbReference>
<evidence type="ECO:0000313" key="5">
    <source>
        <dbReference type="EMBL" id="MBQ0959465.1"/>
    </source>
</evidence>
<dbReference type="AlphaFoldDB" id="A0A940YG10"/>
<reference evidence="5" key="1">
    <citation type="submission" date="2021-04" db="EMBL/GenBank/DDBJ databases">
        <title>The genome sequence of Ideonella sp. 4Y11.</title>
        <authorList>
            <person name="Liu Y."/>
        </authorList>
    </citation>
    <scope>NUCLEOTIDE SEQUENCE</scope>
    <source>
        <strain evidence="5">4Y11</strain>
    </source>
</reference>
<dbReference type="InterPro" id="IPR011990">
    <property type="entry name" value="TPR-like_helical_dom_sf"/>
</dbReference>
<organism evidence="5 6">
    <name type="scientific">Ideonella aquatica</name>
    <dbReference type="NCBI Taxonomy" id="2824119"/>
    <lineage>
        <taxon>Bacteria</taxon>
        <taxon>Pseudomonadati</taxon>
        <taxon>Pseudomonadota</taxon>
        <taxon>Betaproteobacteria</taxon>
        <taxon>Burkholderiales</taxon>
        <taxon>Sphaerotilaceae</taxon>
        <taxon>Ideonella</taxon>
    </lineage>
</organism>
<keyword evidence="3" id="KW-0560">Oxidoreductase</keyword>
<dbReference type="SUPFAM" id="SSF51197">
    <property type="entry name" value="Clavaminate synthase-like"/>
    <property type="match status" value="1"/>
</dbReference>
<dbReference type="PANTHER" id="PTHR46332:SF5">
    <property type="entry name" value="ASPARTATE BETA-HYDROXYLASE DOMAIN CONTAINING 2"/>
    <property type="match status" value="1"/>
</dbReference>
<evidence type="ECO:0000256" key="1">
    <source>
        <dbReference type="ARBA" id="ARBA00007730"/>
    </source>
</evidence>
<dbReference type="EMBL" id="JAGQDE010000008">
    <property type="protein sequence ID" value="MBQ0959465.1"/>
    <property type="molecule type" value="Genomic_DNA"/>
</dbReference>
<evidence type="ECO:0000259" key="4">
    <source>
        <dbReference type="Pfam" id="PF05118"/>
    </source>
</evidence>
<keyword evidence="2" id="KW-0223">Dioxygenase</keyword>
<dbReference type="GO" id="GO:0051213">
    <property type="term" value="F:dioxygenase activity"/>
    <property type="evidence" value="ECO:0007669"/>
    <property type="project" value="UniProtKB-KW"/>
</dbReference>
<comment type="similarity">
    <text evidence="1">Belongs to the aspartyl/asparaginyl beta-hydroxylase family.</text>
</comment>
<dbReference type="GO" id="GO:0016020">
    <property type="term" value="C:membrane"/>
    <property type="evidence" value="ECO:0007669"/>
    <property type="project" value="TreeGrafter"/>
</dbReference>
<dbReference type="Gene3D" id="2.60.120.330">
    <property type="entry name" value="B-lactam Antibiotic, Isopenicillin N Synthase, Chain"/>
    <property type="match status" value="1"/>
</dbReference>